<dbReference type="InterPro" id="IPR022656">
    <property type="entry name" value="XPA_C"/>
</dbReference>
<evidence type="ECO:0000256" key="5">
    <source>
        <dbReference type="ARBA" id="ARBA00022771"/>
    </source>
</evidence>
<evidence type="ECO:0000256" key="3">
    <source>
        <dbReference type="ARBA" id="ARBA00022723"/>
    </source>
</evidence>
<keyword evidence="9" id="KW-0539">Nucleus</keyword>
<evidence type="ECO:0000313" key="12">
    <source>
        <dbReference type="Proteomes" id="UP001160148"/>
    </source>
</evidence>
<comment type="subcellular location">
    <subcellularLocation>
        <location evidence="1">Nucleus</location>
    </subcellularLocation>
</comment>
<dbReference type="CDD" id="cd21076">
    <property type="entry name" value="DBD_XPA"/>
    <property type="match status" value="1"/>
</dbReference>
<evidence type="ECO:0000256" key="6">
    <source>
        <dbReference type="ARBA" id="ARBA00022833"/>
    </source>
</evidence>
<keyword evidence="3" id="KW-0479">Metal-binding</keyword>
<accession>A0AAV0W318</accession>
<evidence type="ECO:0000256" key="4">
    <source>
        <dbReference type="ARBA" id="ARBA00022763"/>
    </source>
</evidence>
<keyword evidence="4" id="KW-0227">DNA damage</keyword>
<dbReference type="GO" id="GO:0070914">
    <property type="term" value="P:UV-damage excision repair"/>
    <property type="evidence" value="ECO:0007669"/>
    <property type="project" value="TreeGrafter"/>
</dbReference>
<name>A0AAV0W318_9HEMI</name>
<gene>
    <name evidence="11" type="ORF">MEUPH1_LOCUS6675</name>
</gene>
<keyword evidence="12" id="KW-1185">Reference proteome</keyword>
<dbReference type="SUPFAM" id="SSF46955">
    <property type="entry name" value="Putative DNA-binding domain"/>
    <property type="match status" value="1"/>
</dbReference>
<dbReference type="EMBL" id="CARXXK010000001">
    <property type="protein sequence ID" value="CAI6350184.1"/>
    <property type="molecule type" value="Genomic_DNA"/>
</dbReference>
<dbReference type="InterPro" id="IPR000465">
    <property type="entry name" value="XPA/RAD14"/>
</dbReference>
<evidence type="ECO:0000313" key="11">
    <source>
        <dbReference type="EMBL" id="CAI6350184.1"/>
    </source>
</evidence>
<dbReference type="Pfam" id="PF05181">
    <property type="entry name" value="XPA_C"/>
    <property type="match status" value="1"/>
</dbReference>
<dbReference type="InterPro" id="IPR009061">
    <property type="entry name" value="DNA-bd_dom_put_sf"/>
</dbReference>
<dbReference type="GO" id="GO:0000715">
    <property type="term" value="P:nucleotide-excision repair, DNA damage recognition"/>
    <property type="evidence" value="ECO:0007669"/>
    <property type="project" value="TreeGrafter"/>
</dbReference>
<dbReference type="AlphaFoldDB" id="A0AAV0W318"/>
<keyword evidence="5" id="KW-0863">Zinc-finger</keyword>
<organism evidence="11 12">
    <name type="scientific">Macrosiphum euphorbiae</name>
    <name type="common">potato aphid</name>
    <dbReference type="NCBI Taxonomy" id="13131"/>
    <lineage>
        <taxon>Eukaryota</taxon>
        <taxon>Metazoa</taxon>
        <taxon>Ecdysozoa</taxon>
        <taxon>Arthropoda</taxon>
        <taxon>Hexapoda</taxon>
        <taxon>Insecta</taxon>
        <taxon>Pterygota</taxon>
        <taxon>Neoptera</taxon>
        <taxon>Paraneoptera</taxon>
        <taxon>Hemiptera</taxon>
        <taxon>Sternorrhyncha</taxon>
        <taxon>Aphidomorpha</taxon>
        <taxon>Aphidoidea</taxon>
        <taxon>Aphididae</taxon>
        <taxon>Macrosiphini</taxon>
        <taxon>Macrosiphum</taxon>
    </lineage>
</organism>
<evidence type="ECO:0000256" key="8">
    <source>
        <dbReference type="ARBA" id="ARBA00023204"/>
    </source>
</evidence>
<dbReference type="Pfam" id="PF01286">
    <property type="entry name" value="XPA_N"/>
    <property type="match status" value="1"/>
</dbReference>
<dbReference type="GO" id="GO:1901255">
    <property type="term" value="P:nucleotide-excision repair involved in interstrand cross-link repair"/>
    <property type="evidence" value="ECO:0007669"/>
    <property type="project" value="TreeGrafter"/>
</dbReference>
<dbReference type="NCBIfam" id="TIGR00598">
    <property type="entry name" value="rad14"/>
    <property type="match status" value="1"/>
</dbReference>
<evidence type="ECO:0000256" key="9">
    <source>
        <dbReference type="ARBA" id="ARBA00023242"/>
    </source>
</evidence>
<dbReference type="PROSITE" id="PS00753">
    <property type="entry name" value="XPA_2"/>
    <property type="match status" value="1"/>
</dbReference>
<keyword evidence="8" id="KW-0234">DNA repair</keyword>
<dbReference type="PANTHER" id="PTHR10142:SF0">
    <property type="entry name" value="DNA REPAIR PROTEIN COMPLEMENTING XP-A CELLS"/>
    <property type="match status" value="1"/>
</dbReference>
<dbReference type="Gene3D" id="3.90.530.10">
    <property type="entry name" value="XPA C-terminal domain"/>
    <property type="match status" value="1"/>
</dbReference>
<dbReference type="GO" id="GO:0003684">
    <property type="term" value="F:damaged DNA binding"/>
    <property type="evidence" value="ECO:0007669"/>
    <property type="project" value="InterPro"/>
</dbReference>
<evidence type="ECO:0000256" key="7">
    <source>
        <dbReference type="ARBA" id="ARBA00023125"/>
    </source>
</evidence>
<protein>
    <recommendedName>
        <fullName evidence="10">XPA C-terminal domain-containing protein</fullName>
    </recommendedName>
</protein>
<comment type="similarity">
    <text evidence="2">Belongs to the XPA family.</text>
</comment>
<evidence type="ECO:0000256" key="2">
    <source>
        <dbReference type="ARBA" id="ARBA00005548"/>
    </source>
</evidence>
<comment type="caution">
    <text evidence="11">The sequence shown here is derived from an EMBL/GenBank/DDBJ whole genome shotgun (WGS) entry which is preliminary data.</text>
</comment>
<dbReference type="Proteomes" id="UP001160148">
    <property type="component" value="Unassembled WGS sequence"/>
</dbReference>
<proteinExistence type="inferred from homology"/>
<dbReference type="PANTHER" id="PTHR10142">
    <property type="entry name" value="DNA REPAIR PROTEIN COMPLEMENTING XP-A CELLS"/>
    <property type="match status" value="1"/>
</dbReference>
<dbReference type="GO" id="GO:0006284">
    <property type="term" value="P:base-excision repair"/>
    <property type="evidence" value="ECO:0007669"/>
    <property type="project" value="TreeGrafter"/>
</dbReference>
<feature type="domain" description="XPA C-terminal" evidence="10">
    <location>
        <begin position="129"/>
        <end position="180"/>
    </location>
</feature>
<reference evidence="11 12" key="1">
    <citation type="submission" date="2023-01" db="EMBL/GenBank/DDBJ databases">
        <authorList>
            <person name="Whitehead M."/>
        </authorList>
    </citation>
    <scope>NUCLEOTIDE SEQUENCE [LARGE SCALE GENOMIC DNA]</scope>
</reference>
<evidence type="ECO:0000256" key="1">
    <source>
        <dbReference type="ARBA" id="ARBA00004123"/>
    </source>
</evidence>
<keyword evidence="7" id="KW-0238">DNA-binding</keyword>
<sequence>MELTDDQRKRIEENRKKALLIRHEKSKARSTVQPYQKPILQQSKIDKSLQITVAGQSYVDTEAGFLLNEDDLSEKKNPIVLASMANPILSKTEQPICLECNHEFGISYLMTNFDHSVCDRCKEKFGKEKFDLITKTEAKKEYLLKDCDIDLRSPPLRFILGKNPHNSRWGEMKLYLLLQVEKRALEVWGSEEEVERQIELKQEKQKASKLKTFKKKVKELRMSTRSSLYTKVTKASHQHEYDTEIYNEEEDNYERTCTSCGFHEIFEKM</sequence>
<dbReference type="GO" id="GO:0000110">
    <property type="term" value="C:nucleotide-excision repair factor 1 complex"/>
    <property type="evidence" value="ECO:0007669"/>
    <property type="project" value="TreeGrafter"/>
</dbReference>
<dbReference type="InterPro" id="IPR037129">
    <property type="entry name" value="XPA_sf"/>
</dbReference>
<dbReference type="SUPFAM" id="SSF57716">
    <property type="entry name" value="Glucocorticoid receptor-like (DNA-binding domain)"/>
    <property type="match status" value="1"/>
</dbReference>
<evidence type="ECO:0000259" key="10">
    <source>
        <dbReference type="Pfam" id="PF05181"/>
    </source>
</evidence>
<dbReference type="InterPro" id="IPR022652">
    <property type="entry name" value="Znf_XPA_CS"/>
</dbReference>
<keyword evidence="6" id="KW-0862">Zinc</keyword>
<dbReference type="InterPro" id="IPR022658">
    <property type="entry name" value="XPA_CS"/>
</dbReference>
<dbReference type="GO" id="GO:0008270">
    <property type="term" value="F:zinc ion binding"/>
    <property type="evidence" value="ECO:0007669"/>
    <property type="project" value="UniProtKB-KW"/>
</dbReference>